<reference evidence="3" key="1">
    <citation type="submission" date="2017-02" db="EMBL/GenBank/DDBJ databases">
        <authorList>
            <person name="Varghese N."/>
            <person name="Submissions S."/>
        </authorList>
    </citation>
    <scope>NUCLEOTIDE SEQUENCE [LARGE SCALE GENOMIC DNA]</scope>
    <source>
        <strain evidence="3">ATCC 27094</strain>
    </source>
</reference>
<name>A0A1T4T916_9HYPH</name>
<gene>
    <name evidence="2" type="ORF">SAMN02745126_05854</name>
</gene>
<evidence type="ECO:0000313" key="3">
    <source>
        <dbReference type="Proteomes" id="UP000190092"/>
    </source>
</evidence>
<dbReference type="InterPro" id="IPR007047">
    <property type="entry name" value="Flp_Fap"/>
</dbReference>
<protein>
    <submittedName>
        <fullName evidence="2">Pilus assembly protein Flp/PilA</fullName>
    </submittedName>
</protein>
<evidence type="ECO:0000313" key="2">
    <source>
        <dbReference type="EMBL" id="SKA36916.1"/>
    </source>
</evidence>
<dbReference type="Pfam" id="PF04964">
    <property type="entry name" value="Flp_Fap"/>
    <property type="match status" value="1"/>
</dbReference>
<proteinExistence type="predicted"/>
<evidence type="ECO:0000256" key="1">
    <source>
        <dbReference type="SAM" id="Phobius"/>
    </source>
</evidence>
<dbReference type="EMBL" id="FUWJ01000014">
    <property type="protein sequence ID" value="SKA36916.1"/>
    <property type="molecule type" value="Genomic_DNA"/>
</dbReference>
<keyword evidence="1" id="KW-0812">Transmembrane</keyword>
<dbReference type="STRING" id="225324.SAMN02745126_05854"/>
<dbReference type="RefSeq" id="WP_085937596.1">
    <property type="nucleotide sequence ID" value="NZ_FUWJ01000014.1"/>
</dbReference>
<feature type="transmembrane region" description="Helical" evidence="1">
    <location>
        <begin position="20"/>
        <end position="38"/>
    </location>
</feature>
<keyword evidence="3" id="KW-1185">Reference proteome</keyword>
<keyword evidence="1" id="KW-0472">Membrane</keyword>
<organism evidence="2 3">
    <name type="scientific">Enhydrobacter aerosaccus</name>
    <dbReference type="NCBI Taxonomy" id="225324"/>
    <lineage>
        <taxon>Bacteria</taxon>
        <taxon>Pseudomonadati</taxon>
        <taxon>Pseudomonadota</taxon>
        <taxon>Alphaproteobacteria</taxon>
        <taxon>Hyphomicrobiales</taxon>
        <taxon>Enhydrobacter</taxon>
    </lineage>
</organism>
<sequence length="54" mass="5601">MLSLFRRLMASTDGATAIEYTLIASLIAVAAIASMRTVGGKVSNVLSNVSVPMT</sequence>
<dbReference type="AlphaFoldDB" id="A0A1T4T916"/>
<accession>A0A1T4T916</accession>
<dbReference type="Proteomes" id="UP000190092">
    <property type="component" value="Unassembled WGS sequence"/>
</dbReference>
<keyword evidence="1" id="KW-1133">Transmembrane helix</keyword>